<evidence type="ECO:0000256" key="6">
    <source>
        <dbReference type="ARBA" id="ARBA00023196"/>
    </source>
</evidence>
<evidence type="ECO:0000256" key="5">
    <source>
        <dbReference type="ARBA" id="ARBA00023136"/>
    </source>
</evidence>
<dbReference type="PANTHER" id="PTHR13822:SF10">
    <property type="entry name" value="ATP SYNTHASE EPSILON CHAIN, CHLOROPLASTIC"/>
    <property type="match status" value="1"/>
</dbReference>
<name>A0ABV5JQQ1_9ACTN</name>
<keyword evidence="8" id="KW-0375">Hydrogen ion transport</keyword>
<dbReference type="NCBIfam" id="NF001852">
    <property type="entry name" value="PRK00571.2-5"/>
    <property type="match status" value="1"/>
</dbReference>
<dbReference type="RefSeq" id="WP_182631974.1">
    <property type="nucleotide sequence ID" value="NZ_JAALDM010000103.1"/>
</dbReference>
<dbReference type="SUPFAM" id="SSF51344">
    <property type="entry name" value="Epsilon subunit of F1F0-ATP synthase N-terminal domain"/>
    <property type="match status" value="1"/>
</dbReference>
<keyword evidence="3 8" id="KW-0813">Transport</keyword>
<evidence type="ECO:0000256" key="8">
    <source>
        <dbReference type="HAMAP-Rule" id="MF_00530"/>
    </source>
</evidence>
<protein>
    <recommendedName>
        <fullName evidence="8">ATP synthase epsilon chain</fullName>
    </recommendedName>
    <alternativeName>
        <fullName evidence="8">ATP synthase F1 sector epsilon subunit</fullName>
    </alternativeName>
    <alternativeName>
        <fullName evidence="8">F-ATPase epsilon subunit</fullName>
    </alternativeName>
</protein>
<dbReference type="NCBIfam" id="TIGR01216">
    <property type="entry name" value="ATP_synt_epsi"/>
    <property type="match status" value="1"/>
</dbReference>
<evidence type="ECO:0000256" key="1">
    <source>
        <dbReference type="ARBA" id="ARBA00004202"/>
    </source>
</evidence>
<dbReference type="Gene3D" id="2.60.15.10">
    <property type="entry name" value="F0F1 ATP synthase delta/epsilon subunit, N-terminal"/>
    <property type="match status" value="1"/>
</dbReference>
<sequence>MAADMEVEFVTVERRFWSGTASMVVAKTTEGEIGIQAGHEPLLGELDTGGTVTVYTDEGKKVAAVQGGFLSVTANKVSILGEAAVWSDSIDRAAAEKALADAGDDADAAAAARGRLRAIEKAGA</sequence>
<organism evidence="11 12">
    <name type="scientific">Dietzia aerolata</name>
    <dbReference type="NCBI Taxonomy" id="595984"/>
    <lineage>
        <taxon>Bacteria</taxon>
        <taxon>Bacillati</taxon>
        <taxon>Actinomycetota</taxon>
        <taxon>Actinomycetes</taxon>
        <taxon>Mycobacteriales</taxon>
        <taxon>Dietziaceae</taxon>
        <taxon>Dietzia</taxon>
    </lineage>
</organism>
<evidence type="ECO:0000256" key="7">
    <source>
        <dbReference type="ARBA" id="ARBA00023310"/>
    </source>
</evidence>
<dbReference type="InterPro" id="IPR020546">
    <property type="entry name" value="ATP_synth_F1_dsu/esu_N"/>
</dbReference>
<gene>
    <name evidence="8" type="primary">atpC</name>
    <name evidence="11" type="ORF">ACFFVD_09595</name>
</gene>
<evidence type="ECO:0000256" key="2">
    <source>
        <dbReference type="ARBA" id="ARBA00005712"/>
    </source>
</evidence>
<dbReference type="NCBIfam" id="NF009977">
    <property type="entry name" value="PRK13442.1"/>
    <property type="match status" value="1"/>
</dbReference>
<evidence type="ECO:0000259" key="10">
    <source>
        <dbReference type="Pfam" id="PF02823"/>
    </source>
</evidence>
<keyword evidence="5 8" id="KW-0472">Membrane</keyword>
<comment type="caution">
    <text evidence="11">The sequence shown here is derived from an EMBL/GenBank/DDBJ whole genome shotgun (WGS) entry which is preliminary data.</text>
</comment>
<keyword evidence="12" id="KW-1185">Reference proteome</keyword>
<evidence type="ECO:0000256" key="9">
    <source>
        <dbReference type="RuleBase" id="RU003656"/>
    </source>
</evidence>
<evidence type="ECO:0000256" key="3">
    <source>
        <dbReference type="ARBA" id="ARBA00022448"/>
    </source>
</evidence>
<dbReference type="InterPro" id="IPR001469">
    <property type="entry name" value="ATP_synth_F1_dsu/esu"/>
</dbReference>
<dbReference type="Proteomes" id="UP001589700">
    <property type="component" value="Unassembled WGS sequence"/>
</dbReference>
<dbReference type="CDD" id="cd12152">
    <property type="entry name" value="F1-ATPase_delta"/>
    <property type="match status" value="1"/>
</dbReference>
<keyword evidence="4 8" id="KW-0406">Ion transport</keyword>
<feature type="domain" description="ATP synthase F1 complex delta/epsilon subunit N-terminal" evidence="10">
    <location>
        <begin position="5"/>
        <end position="84"/>
    </location>
</feature>
<reference evidence="11 12" key="1">
    <citation type="submission" date="2024-09" db="EMBL/GenBank/DDBJ databases">
        <authorList>
            <person name="Sun Q."/>
            <person name="Mori K."/>
        </authorList>
    </citation>
    <scope>NUCLEOTIDE SEQUENCE [LARGE SCALE GENOMIC DNA]</scope>
    <source>
        <strain evidence="11 12">CCM 7659</strain>
    </source>
</reference>
<evidence type="ECO:0000313" key="12">
    <source>
        <dbReference type="Proteomes" id="UP001589700"/>
    </source>
</evidence>
<evidence type="ECO:0000313" key="11">
    <source>
        <dbReference type="EMBL" id="MFB9260057.1"/>
    </source>
</evidence>
<evidence type="ECO:0000256" key="4">
    <source>
        <dbReference type="ARBA" id="ARBA00023065"/>
    </source>
</evidence>
<comment type="function">
    <text evidence="8">Produces ATP from ADP in the presence of a proton gradient across the membrane.</text>
</comment>
<dbReference type="EMBL" id="JBHMDY010000004">
    <property type="protein sequence ID" value="MFB9260057.1"/>
    <property type="molecule type" value="Genomic_DNA"/>
</dbReference>
<keyword evidence="6 8" id="KW-0139">CF(1)</keyword>
<comment type="similarity">
    <text evidence="2 8 9">Belongs to the ATPase epsilon chain family.</text>
</comment>
<dbReference type="HAMAP" id="MF_00530">
    <property type="entry name" value="ATP_synth_epsil_bac"/>
    <property type="match status" value="1"/>
</dbReference>
<proteinExistence type="inferred from homology"/>
<accession>A0ABV5JQQ1</accession>
<comment type="subcellular location">
    <subcellularLocation>
        <location evidence="1 8">Cell membrane</location>
        <topology evidence="1 8">Peripheral membrane protein</topology>
    </subcellularLocation>
</comment>
<comment type="subunit">
    <text evidence="8 9">F-type ATPases have 2 components, CF(1) - the catalytic core - and CF(0) - the membrane proton channel. CF(1) has five subunits: alpha(3), beta(3), gamma(1), delta(1), epsilon(1). CF(0) has three main subunits: a, b and c.</text>
</comment>
<dbReference type="PANTHER" id="PTHR13822">
    <property type="entry name" value="ATP SYNTHASE DELTA/EPSILON CHAIN"/>
    <property type="match status" value="1"/>
</dbReference>
<keyword evidence="8" id="KW-1003">Cell membrane</keyword>
<dbReference type="Pfam" id="PF02823">
    <property type="entry name" value="ATP-synt_DE_N"/>
    <property type="match status" value="1"/>
</dbReference>
<keyword evidence="7 8" id="KW-0066">ATP synthesis</keyword>
<dbReference type="InterPro" id="IPR036771">
    <property type="entry name" value="ATPsynth_dsu/esu_N"/>
</dbReference>